<evidence type="ECO:0000313" key="4">
    <source>
        <dbReference type="Proteomes" id="UP000193827"/>
    </source>
</evidence>
<feature type="region of interest" description="Disordered" evidence="1">
    <location>
        <begin position="52"/>
        <end position="82"/>
    </location>
</feature>
<evidence type="ECO:0000256" key="1">
    <source>
        <dbReference type="SAM" id="MobiDB-lite"/>
    </source>
</evidence>
<organism evidence="3 4">
    <name type="scientific">Roseovarius litorisediminis</name>
    <dbReference type="NCBI Taxonomy" id="1312363"/>
    <lineage>
        <taxon>Bacteria</taxon>
        <taxon>Pseudomonadati</taxon>
        <taxon>Pseudomonadota</taxon>
        <taxon>Alphaproteobacteria</taxon>
        <taxon>Rhodobacterales</taxon>
        <taxon>Roseobacteraceae</taxon>
        <taxon>Roseovarius</taxon>
    </lineage>
</organism>
<proteinExistence type="predicted"/>
<evidence type="ECO:0000256" key="2">
    <source>
        <dbReference type="SAM" id="Phobius"/>
    </source>
</evidence>
<keyword evidence="2" id="KW-1133">Transmembrane helix</keyword>
<protein>
    <submittedName>
        <fullName evidence="3">Uncharacterized protein</fullName>
    </submittedName>
</protein>
<feature type="compositionally biased region" description="Polar residues" evidence="1">
    <location>
        <begin position="72"/>
        <end position="82"/>
    </location>
</feature>
<dbReference type="OrthoDB" id="7889174at2"/>
<feature type="transmembrane region" description="Helical" evidence="2">
    <location>
        <begin position="27"/>
        <end position="48"/>
    </location>
</feature>
<dbReference type="RefSeq" id="WP_085892018.1">
    <property type="nucleotide sequence ID" value="NZ_FWFL01000004.1"/>
</dbReference>
<gene>
    <name evidence="3" type="ORF">PEL8287_01764</name>
</gene>
<feature type="region of interest" description="Disordered" evidence="1">
    <location>
        <begin position="1"/>
        <end position="20"/>
    </location>
</feature>
<reference evidence="3 4" key="1">
    <citation type="submission" date="2017-03" db="EMBL/GenBank/DDBJ databases">
        <authorList>
            <person name="Afonso C.L."/>
            <person name="Miller P.J."/>
            <person name="Scott M.A."/>
            <person name="Spackman E."/>
            <person name="Goraichik I."/>
            <person name="Dimitrov K.M."/>
            <person name="Suarez D.L."/>
            <person name="Swayne D.E."/>
        </authorList>
    </citation>
    <scope>NUCLEOTIDE SEQUENCE [LARGE SCALE GENOMIC DNA]</scope>
    <source>
        <strain evidence="3 4">CECT 8287</strain>
    </source>
</reference>
<dbReference type="AlphaFoldDB" id="A0A1Y5SC29"/>
<evidence type="ECO:0000313" key="3">
    <source>
        <dbReference type="EMBL" id="SLN36967.1"/>
    </source>
</evidence>
<sequence length="82" mass="8306">MSDYDQSRYNRNFPHTPIDSGGSGTGLLWLLFVVAALGLLVLIGSFGVGSTPVGNPGGTGAEQAITPDDPAANTTGTATVIE</sequence>
<dbReference type="EMBL" id="FWFL01000004">
    <property type="protein sequence ID" value="SLN36967.1"/>
    <property type="molecule type" value="Genomic_DNA"/>
</dbReference>
<keyword evidence="4" id="KW-1185">Reference proteome</keyword>
<dbReference type="Proteomes" id="UP000193827">
    <property type="component" value="Unassembled WGS sequence"/>
</dbReference>
<keyword evidence="2" id="KW-0812">Transmembrane</keyword>
<name>A0A1Y5SC29_9RHOB</name>
<keyword evidence="2" id="KW-0472">Membrane</keyword>
<accession>A0A1Y5SC29</accession>